<dbReference type="GO" id="GO:0000455">
    <property type="term" value="P:enzyme-directed rRNA pseudouridine synthesis"/>
    <property type="evidence" value="ECO:0007669"/>
    <property type="project" value="UniProtKB-ARBA"/>
</dbReference>
<feature type="domain" description="RNA-binding S4" evidence="5">
    <location>
        <begin position="36"/>
        <end position="66"/>
    </location>
</feature>
<evidence type="ECO:0000259" key="4">
    <source>
        <dbReference type="Pfam" id="PF00849"/>
    </source>
</evidence>
<dbReference type="InParanoid" id="A0A6M4HAZ0"/>
<dbReference type="PANTHER" id="PTHR21600:SF44">
    <property type="entry name" value="RIBOSOMAL LARGE SUBUNIT PSEUDOURIDINE SYNTHASE D"/>
    <property type="match status" value="1"/>
</dbReference>
<keyword evidence="7" id="KW-1185">Reference proteome</keyword>
<dbReference type="PROSITE" id="PS01129">
    <property type="entry name" value="PSI_RLU"/>
    <property type="match status" value="1"/>
</dbReference>
<dbReference type="CDD" id="cd02869">
    <property type="entry name" value="PseudoU_synth_RluA_like"/>
    <property type="match status" value="1"/>
</dbReference>
<gene>
    <name evidence="6" type="primary">rluD_2</name>
    <name evidence="6" type="ORF">DSM104440_03567</name>
</gene>
<dbReference type="PANTHER" id="PTHR21600">
    <property type="entry name" value="MITOCHONDRIAL RNA PSEUDOURIDINE SYNTHASE"/>
    <property type="match status" value="1"/>
</dbReference>
<dbReference type="GO" id="GO:0003723">
    <property type="term" value="F:RNA binding"/>
    <property type="evidence" value="ECO:0007669"/>
    <property type="project" value="UniProtKB-KW"/>
</dbReference>
<dbReference type="KEGG" id="upl:DSM104440_03567"/>
<dbReference type="Proteomes" id="UP000503096">
    <property type="component" value="Chromosome"/>
</dbReference>
<keyword evidence="3" id="KW-0694">RNA-binding</keyword>
<dbReference type="GO" id="GO:0160140">
    <property type="term" value="F:23S rRNA pseudouridine(1911/1915/1917) synthase activity"/>
    <property type="evidence" value="ECO:0007669"/>
    <property type="project" value="UniProtKB-EC"/>
</dbReference>
<evidence type="ECO:0000313" key="6">
    <source>
        <dbReference type="EMBL" id="QJR16731.1"/>
    </source>
</evidence>
<dbReference type="RefSeq" id="WP_171165102.1">
    <property type="nucleotide sequence ID" value="NZ_CP053073.1"/>
</dbReference>
<dbReference type="InterPro" id="IPR006145">
    <property type="entry name" value="PsdUridine_synth_RsuA/RluA"/>
</dbReference>
<evidence type="ECO:0000259" key="5">
    <source>
        <dbReference type="Pfam" id="PF01479"/>
    </source>
</evidence>
<sequence length="317" mass="34949">MERRPPKTAKTAPRNPAITHPTVAALVRERTGVAWSRARQLCIDGRVTVNGERCFDPAERVRSDATIVVNETAPKQRFSALDESAIVFFDHDLVVVEKPAGMLSVADEPGNKDTLAPHTRTLLRRIGGSGEDTGLGVVQRLDRDTSGLMVFARNATAQRALAAQFRTHDVDRVYQAIAHGAVTAARIESDLIEDRGDGLRGSHGLFRRARGDVPHDAKHAVTVITPIAPLKGATLVECRLETGRQHQIRIHLSERGHPLVGERVYIRDYEGTRIESPRPMLHARVLGFAHPRTGKRVSFERDAPDDFREMLESLGGA</sequence>
<evidence type="ECO:0000256" key="2">
    <source>
        <dbReference type="ARBA" id="ARBA00023235"/>
    </source>
</evidence>
<evidence type="ECO:0000256" key="1">
    <source>
        <dbReference type="ARBA" id="ARBA00010876"/>
    </source>
</evidence>
<dbReference type="EMBL" id="CP053073">
    <property type="protein sequence ID" value="QJR16731.1"/>
    <property type="molecule type" value="Genomic_DNA"/>
</dbReference>
<dbReference type="EC" id="5.4.99.23" evidence="6"/>
<dbReference type="SUPFAM" id="SSF55120">
    <property type="entry name" value="Pseudouridine synthase"/>
    <property type="match status" value="1"/>
</dbReference>
<dbReference type="CDD" id="cd00165">
    <property type="entry name" value="S4"/>
    <property type="match status" value="1"/>
</dbReference>
<evidence type="ECO:0000256" key="3">
    <source>
        <dbReference type="PROSITE-ProRule" id="PRU00182"/>
    </source>
</evidence>
<dbReference type="PROSITE" id="PS50889">
    <property type="entry name" value="S4"/>
    <property type="match status" value="1"/>
</dbReference>
<dbReference type="Pfam" id="PF01479">
    <property type="entry name" value="S4"/>
    <property type="match status" value="1"/>
</dbReference>
<dbReference type="SUPFAM" id="SSF55174">
    <property type="entry name" value="Alpha-L RNA-binding motif"/>
    <property type="match status" value="1"/>
</dbReference>
<proteinExistence type="inferred from homology"/>
<evidence type="ECO:0000313" key="7">
    <source>
        <dbReference type="Proteomes" id="UP000503096"/>
    </source>
</evidence>
<dbReference type="Pfam" id="PF00849">
    <property type="entry name" value="PseudoU_synth_2"/>
    <property type="match status" value="1"/>
</dbReference>
<accession>A0A6M4HAZ0</accession>
<reference evidence="6 7" key="1">
    <citation type="submission" date="2020-04" db="EMBL/GenBank/DDBJ databases">
        <title>Usitatibacter rugosus gen. nov., sp. nov. and Usitatibacter palustris sp. nov., novel members of Usitatibacteraceae fam. nov. within the order Nitrosomonadales isolated from soil.</title>
        <authorList>
            <person name="Huber K.J."/>
            <person name="Neumann-Schaal M."/>
            <person name="Geppert A."/>
            <person name="Luckner M."/>
            <person name="Wanner G."/>
            <person name="Overmann J."/>
        </authorList>
    </citation>
    <scope>NUCLEOTIDE SEQUENCE [LARGE SCALE GENOMIC DNA]</scope>
    <source>
        <strain evidence="6 7">Swamp67</strain>
    </source>
</reference>
<dbReference type="InterPro" id="IPR006224">
    <property type="entry name" value="PsdUridine_synth_RluA-like_CS"/>
</dbReference>
<name>A0A6M4HAZ0_9PROT</name>
<dbReference type="InterPro" id="IPR002942">
    <property type="entry name" value="S4_RNA-bd"/>
</dbReference>
<organism evidence="6 7">
    <name type="scientific">Usitatibacter palustris</name>
    <dbReference type="NCBI Taxonomy" id="2732487"/>
    <lineage>
        <taxon>Bacteria</taxon>
        <taxon>Pseudomonadati</taxon>
        <taxon>Pseudomonadota</taxon>
        <taxon>Betaproteobacteria</taxon>
        <taxon>Nitrosomonadales</taxon>
        <taxon>Usitatibacteraceae</taxon>
        <taxon>Usitatibacter</taxon>
    </lineage>
</organism>
<dbReference type="InterPro" id="IPR050188">
    <property type="entry name" value="RluA_PseudoU_synthase"/>
</dbReference>
<keyword evidence="2 6" id="KW-0413">Isomerase</keyword>
<dbReference type="InterPro" id="IPR020103">
    <property type="entry name" value="PsdUridine_synth_cat_dom_sf"/>
</dbReference>
<comment type="similarity">
    <text evidence="1">Belongs to the pseudouridine synthase RluA family.</text>
</comment>
<feature type="domain" description="Pseudouridine synthase RsuA/RluA-like" evidence="4">
    <location>
        <begin position="92"/>
        <end position="253"/>
    </location>
</feature>
<dbReference type="Gene3D" id="3.30.2350.10">
    <property type="entry name" value="Pseudouridine synthase"/>
    <property type="match status" value="1"/>
</dbReference>
<dbReference type="AlphaFoldDB" id="A0A6M4HAZ0"/>
<protein>
    <submittedName>
        <fullName evidence="6">Ribosomal large subunit pseudouridine synthase D</fullName>
        <ecNumber evidence="6">5.4.99.23</ecNumber>
    </submittedName>
</protein>